<name>A0A0E2B210_9LEPT</name>
<accession>A0A0E2B210</accession>
<dbReference type="EMBL" id="AHMY02000048">
    <property type="protein sequence ID" value="EKO15251.1"/>
    <property type="molecule type" value="Genomic_DNA"/>
</dbReference>
<evidence type="ECO:0000313" key="2">
    <source>
        <dbReference type="EMBL" id="EKO15251.1"/>
    </source>
</evidence>
<evidence type="ECO:0000256" key="1">
    <source>
        <dbReference type="SAM" id="Coils"/>
    </source>
</evidence>
<dbReference type="AlphaFoldDB" id="A0A0E2B210"/>
<dbReference type="GeneID" id="34314951"/>
<keyword evidence="1" id="KW-0175">Coiled coil</keyword>
<dbReference type="Proteomes" id="UP000006253">
    <property type="component" value="Unassembled WGS sequence"/>
</dbReference>
<proteinExistence type="predicted"/>
<reference evidence="2 3" key="1">
    <citation type="submission" date="2012-10" db="EMBL/GenBank/DDBJ databases">
        <authorList>
            <person name="Harkins D.M."/>
            <person name="Durkin A.S."/>
            <person name="Brinkac L.M."/>
            <person name="Selengut J.D."/>
            <person name="Sanka R."/>
            <person name="DePew J."/>
            <person name="Purushe J."/>
            <person name="Peacock S.J."/>
            <person name="Thaipadungpanit J."/>
            <person name="Wuthiekanun V.W."/>
            <person name="Day N.P."/>
            <person name="Vinetz J.M."/>
            <person name="Sutton G.G."/>
            <person name="Nelson W.C."/>
            <person name="Fouts D.E."/>
        </authorList>
    </citation>
    <scope>NUCLEOTIDE SEQUENCE [LARGE SCALE GENOMIC DNA]</scope>
    <source>
        <strain evidence="2 3">H1</strain>
    </source>
</reference>
<gene>
    <name evidence="2" type="ORF">LEP1GSC081_1007</name>
</gene>
<feature type="coiled-coil region" evidence="1">
    <location>
        <begin position="20"/>
        <end position="47"/>
    </location>
</feature>
<dbReference type="RefSeq" id="WP_001104042.1">
    <property type="nucleotide sequence ID" value="NZ_AHMY02000048.1"/>
</dbReference>
<feature type="coiled-coil region" evidence="1">
    <location>
        <begin position="81"/>
        <end position="111"/>
    </location>
</feature>
<comment type="caution">
    <text evidence="2">The sequence shown here is derived from an EMBL/GenBank/DDBJ whole genome shotgun (WGS) entry which is preliminary data.</text>
</comment>
<protein>
    <submittedName>
        <fullName evidence="2">Uncharacterized protein</fullName>
    </submittedName>
</protein>
<sequence length="137" mass="16527">MNWIMKLIRLRRRQKQRIFNKAYRQALKLMKKEFKAERDRHLQAEKELEKYYRKDVDSEAKKTRKKIQELDNFKLLLERREMELDSKIVFLNEQLQKIEELKARMDGAVNLMARAGSLSNGAIDDAEKIKQTLKKVF</sequence>
<organism evidence="2 3">
    <name type="scientific">Leptospira kirschneri str. H1</name>
    <dbReference type="NCBI Taxonomy" id="1049966"/>
    <lineage>
        <taxon>Bacteria</taxon>
        <taxon>Pseudomonadati</taxon>
        <taxon>Spirochaetota</taxon>
        <taxon>Spirochaetia</taxon>
        <taxon>Leptospirales</taxon>
        <taxon>Leptospiraceae</taxon>
        <taxon>Leptospira</taxon>
    </lineage>
</organism>
<evidence type="ECO:0000313" key="3">
    <source>
        <dbReference type="Proteomes" id="UP000006253"/>
    </source>
</evidence>